<keyword evidence="3 5" id="KW-0378">Hydrolase</keyword>
<evidence type="ECO:0000256" key="3">
    <source>
        <dbReference type="ARBA" id="ARBA00022801"/>
    </source>
</evidence>
<reference evidence="5" key="2">
    <citation type="journal article" date="2021" name="PeerJ">
        <title>Extensive microbial diversity within the chicken gut microbiome revealed by metagenomics and culture.</title>
        <authorList>
            <person name="Gilroy R."/>
            <person name="Ravi A."/>
            <person name="Getino M."/>
            <person name="Pursley I."/>
            <person name="Horton D.L."/>
            <person name="Alikhan N.F."/>
            <person name="Baker D."/>
            <person name="Gharbi K."/>
            <person name="Hall N."/>
            <person name="Watson M."/>
            <person name="Adriaenssens E.M."/>
            <person name="Foster-Nyarko E."/>
            <person name="Jarju S."/>
            <person name="Secka A."/>
            <person name="Antonio M."/>
            <person name="Oren A."/>
            <person name="Chaudhuri R.R."/>
            <person name="La Ragione R."/>
            <person name="Hildebrand F."/>
            <person name="Pallen M.J."/>
        </authorList>
    </citation>
    <scope>NUCLEOTIDE SEQUENCE</scope>
    <source>
        <strain evidence="5">ChiBcec15-4380</strain>
    </source>
</reference>
<organism evidence="5 6">
    <name type="scientific">Candidatus Avoscillospira avicola</name>
    <dbReference type="NCBI Taxonomy" id="2840706"/>
    <lineage>
        <taxon>Bacteria</taxon>
        <taxon>Bacillati</taxon>
        <taxon>Bacillota</taxon>
        <taxon>Clostridia</taxon>
        <taxon>Eubacteriales</taxon>
        <taxon>Oscillospiraceae</taxon>
        <taxon>Oscillospiraceae incertae sedis</taxon>
        <taxon>Candidatus Avoscillospira</taxon>
    </lineage>
</organism>
<keyword evidence="4" id="KW-0460">Magnesium</keyword>
<name>A0A9D1IY80_9FIRM</name>
<dbReference type="Pfam" id="PF00702">
    <property type="entry name" value="Hydrolase"/>
    <property type="match status" value="1"/>
</dbReference>
<comment type="caution">
    <text evidence="5">The sequence shown here is derived from an EMBL/GenBank/DDBJ whole genome shotgun (WGS) entry which is preliminary data.</text>
</comment>
<dbReference type="GO" id="GO:0016791">
    <property type="term" value="F:phosphatase activity"/>
    <property type="evidence" value="ECO:0007669"/>
    <property type="project" value="TreeGrafter"/>
</dbReference>
<keyword evidence="2" id="KW-0479">Metal-binding</keyword>
<reference evidence="5" key="1">
    <citation type="submission" date="2020-10" db="EMBL/GenBank/DDBJ databases">
        <authorList>
            <person name="Gilroy R."/>
        </authorList>
    </citation>
    <scope>NUCLEOTIDE SEQUENCE</scope>
    <source>
        <strain evidence="5">ChiBcec15-4380</strain>
    </source>
</reference>
<evidence type="ECO:0000313" key="5">
    <source>
        <dbReference type="EMBL" id="HIR51399.1"/>
    </source>
</evidence>
<evidence type="ECO:0000256" key="1">
    <source>
        <dbReference type="ARBA" id="ARBA00001946"/>
    </source>
</evidence>
<dbReference type="Gene3D" id="1.10.150.240">
    <property type="entry name" value="Putative phosphatase, domain 2"/>
    <property type="match status" value="1"/>
</dbReference>
<dbReference type="SFLD" id="SFLDG01129">
    <property type="entry name" value="C1.5:_HAD__Beta-PGM__Phosphata"/>
    <property type="match status" value="1"/>
</dbReference>
<dbReference type="InterPro" id="IPR023214">
    <property type="entry name" value="HAD_sf"/>
</dbReference>
<dbReference type="PANTHER" id="PTHR46470">
    <property type="entry name" value="N-ACYLNEURAMINATE-9-PHOSPHATASE"/>
    <property type="match status" value="1"/>
</dbReference>
<evidence type="ECO:0000256" key="4">
    <source>
        <dbReference type="ARBA" id="ARBA00022842"/>
    </source>
</evidence>
<dbReference type="SUPFAM" id="SSF56784">
    <property type="entry name" value="HAD-like"/>
    <property type="match status" value="1"/>
</dbReference>
<evidence type="ECO:0000256" key="2">
    <source>
        <dbReference type="ARBA" id="ARBA00022723"/>
    </source>
</evidence>
<sequence>MIFDLYGTLIHIHTDEADIPGLWKPLSYFYAYYGARYTPETLMADYRALVEREEQAARQRSGVAAAEINLERVFAALFTRRGVEVSPEVVRCVGQMFRANSTRVAELYPGAQALLEDLRAAGKTVCLLSNAQRVFTEYEMKMLGIYDSFDVLRISSDYDFKKPSAAYFQCLLRELPMPVEQILMVGNSPEDDMAPAAALGLHTCLLNTDHVVPPPCCEVVLDGADYPTLRKLLGLRASS</sequence>
<evidence type="ECO:0000313" key="6">
    <source>
        <dbReference type="Proteomes" id="UP000824239"/>
    </source>
</evidence>
<dbReference type="GO" id="GO:0046872">
    <property type="term" value="F:metal ion binding"/>
    <property type="evidence" value="ECO:0007669"/>
    <property type="project" value="UniProtKB-KW"/>
</dbReference>
<dbReference type="InterPro" id="IPR051400">
    <property type="entry name" value="HAD-like_hydrolase"/>
</dbReference>
<dbReference type="NCBIfam" id="TIGR01549">
    <property type="entry name" value="HAD-SF-IA-v1"/>
    <property type="match status" value="1"/>
</dbReference>
<dbReference type="Gene3D" id="3.40.50.1000">
    <property type="entry name" value="HAD superfamily/HAD-like"/>
    <property type="match status" value="1"/>
</dbReference>
<protein>
    <submittedName>
        <fullName evidence="5">HAD family hydrolase</fullName>
    </submittedName>
</protein>
<gene>
    <name evidence="5" type="ORF">IAA53_09040</name>
</gene>
<proteinExistence type="predicted"/>
<accession>A0A9D1IY80</accession>
<dbReference type="SFLD" id="SFLDS00003">
    <property type="entry name" value="Haloacid_Dehalogenase"/>
    <property type="match status" value="1"/>
</dbReference>
<dbReference type="EMBL" id="DVHE01000068">
    <property type="protein sequence ID" value="HIR51399.1"/>
    <property type="molecule type" value="Genomic_DNA"/>
</dbReference>
<dbReference type="InterPro" id="IPR023198">
    <property type="entry name" value="PGP-like_dom2"/>
</dbReference>
<dbReference type="InterPro" id="IPR036412">
    <property type="entry name" value="HAD-like_sf"/>
</dbReference>
<comment type="cofactor">
    <cofactor evidence="1">
        <name>Mg(2+)</name>
        <dbReference type="ChEBI" id="CHEBI:18420"/>
    </cofactor>
</comment>
<dbReference type="Proteomes" id="UP000824239">
    <property type="component" value="Unassembled WGS sequence"/>
</dbReference>
<dbReference type="AlphaFoldDB" id="A0A9D1IY80"/>
<dbReference type="InterPro" id="IPR006439">
    <property type="entry name" value="HAD-SF_hydro_IA"/>
</dbReference>
<dbReference type="PANTHER" id="PTHR46470:SF2">
    <property type="entry name" value="GLYCERALDEHYDE 3-PHOSPHATE PHOSPHATASE"/>
    <property type="match status" value="1"/>
</dbReference>
<dbReference type="GO" id="GO:0044281">
    <property type="term" value="P:small molecule metabolic process"/>
    <property type="evidence" value="ECO:0007669"/>
    <property type="project" value="UniProtKB-ARBA"/>
</dbReference>